<dbReference type="InterPro" id="IPR016171">
    <property type="entry name" value="Vanillyl_alc_oxidase_C-sub2"/>
</dbReference>
<evidence type="ECO:0000313" key="5">
    <source>
        <dbReference type="EMBL" id="PMD44952.1"/>
    </source>
</evidence>
<accession>A0A2J6S2F8</accession>
<protein>
    <submittedName>
        <fullName evidence="5">Vanillyl alcohol oxidase</fullName>
    </submittedName>
</protein>
<dbReference type="OrthoDB" id="5332616at2759"/>
<gene>
    <name evidence="5" type="ORF">L207DRAFT_481059</name>
</gene>
<dbReference type="GO" id="GO:0004458">
    <property type="term" value="F:D-lactate dehydrogenase (cytochrome) activity"/>
    <property type="evidence" value="ECO:0007669"/>
    <property type="project" value="TreeGrafter"/>
</dbReference>
<dbReference type="InterPro" id="IPR036318">
    <property type="entry name" value="FAD-bd_PCMH-like_sf"/>
</dbReference>
<dbReference type="SUPFAM" id="SSF55103">
    <property type="entry name" value="FAD-linked oxidases, C-terminal domain"/>
    <property type="match status" value="1"/>
</dbReference>
<dbReference type="EMBL" id="KZ613940">
    <property type="protein sequence ID" value="PMD44952.1"/>
    <property type="molecule type" value="Genomic_DNA"/>
</dbReference>
<dbReference type="Pfam" id="PF01565">
    <property type="entry name" value="FAD_binding_4"/>
    <property type="match status" value="1"/>
</dbReference>
<evidence type="ECO:0000259" key="4">
    <source>
        <dbReference type="PROSITE" id="PS51387"/>
    </source>
</evidence>
<organism evidence="5 6">
    <name type="scientific">Hyaloscypha variabilis (strain UAMH 11265 / GT02V1 / F)</name>
    <name type="common">Meliniomyces variabilis</name>
    <dbReference type="NCBI Taxonomy" id="1149755"/>
    <lineage>
        <taxon>Eukaryota</taxon>
        <taxon>Fungi</taxon>
        <taxon>Dikarya</taxon>
        <taxon>Ascomycota</taxon>
        <taxon>Pezizomycotina</taxon>
        <taxon>Leotiomycetes</taxon>
        <taxon>Helotiales</taxon>
        <taxon>Hyaloscyphaceae</taxon>
        <taxon>Hyaloscypha</taxon>
        <taxon>Hyaloscypha variabilis</taxon>
    </lineage>
</organism>
<dbReference type="Gene3D" id="3.40.462.10">
    <property type="entry name" value="FAD-linked oxidases, C-terminal domain"/>
    <property type="match status" value="1"/>
</dbReference>
<evidence type="ECO:0000313" key="6">
    <source>
        <dbReference type="Proteomes" id="UP000235786"/>
    </source>
</evidence>
<dbReference type="SUPFAM" id="SSF56176">
    <property type="entry name" value="FAD-binding/transporter-associated domain-like"/>
    <property type="match status" value="1"/>
</dbReference>
<dbReference type="GO" id="GO:0008720">
    <property type="term" value="F:D-lactate dehydrogenase (NAD+) activity"/>
    <property type="evidence" value="ECO:0007669"/>
    <property type="project" value="TreeGrafter"/>
</dbReference>
<feature type="compositionally biased region" description="Basic and acidic residues" evidence="3">
    <location>
        <begin position="575"/>
        <end position="589"/>
    </location>
</feature>
<reference evidence="5 6" key="1">
    <citation type="submission" date="2016-04" db="EMBL/GenBank/DDBJ databases">
        <title>A degradative enzymes factory behind the ericoid mycorrhizal symbiosis.</title>
        <authorList>
            <consortium name="DOE Joint Genome Institute"/>
            <person name="Martino E."/>
            <person name="Morin E."/>
            <person name="Grelet G."/>
            <person name="Kuo A."/>
            <person name="Kohler A."/>
            <person name="Daghino S."/>
            <person name="Barry K."/>
            <person name="Choi C."/>
            <person name="Cichocki N."/>
            <person name="Clum A."/>
            <person name="Copeland A."/>
            <person name="Hainaut M."/>
            <person name="Haridas S."/>
            <person name="Labutti K."/>
            <person name="Lindquist E."/>
            <person name="Lipzen A."/>
            <person name="Khouja H.-R."/>
            <person name="Murat C."/>
            <person name="Ohm R."/>
            <person name="Olson A."/>
            <person name="Spatafora J."/>
            <person name="Veneault-Fourrey C."/>
            <person name="Henrissat B."/>
            <person name="Grigoriev I."/>
            <person name="Martin F."/>
            <person name="Perotto S."/>
        </authorList>
    </citation>
    <scope>NUCLEOTIDE SEQUENCE [LARGE SCALE GENOMIC DNA]</scope>
    <source>
        <strain evidence="5 6">F</strain>
    </source>
</reference>
<dbReference type="GO" id="GO:1903457">
    <property type="term" value="P:lactate catabolic process"/>
    <property type="evidence" value="ECO:0007669"/>
    <property type="project" value="TreeGrafter"/>
</dbReference>
<dbReference type="PROSITE" id="PS51387">
    <property type="entry name" value="FAD_PCMH"/>
    <property type="match status" value="1"/>
</dbReference>
<dbReference type="GO" id="GO:0071949">
    <property type="term" value="F:FAD binding"/>
    <property type="evidence" value="ECO:0007669"/>
    <property type="project" value="InterPro"/>
</dbReference>
<dbReference type="InterPro" id="IPR006094">
    <property type="entry name" value="Oxid_FAD_bind_N"/>
</dbReference>
<dbReference type="InterPro" id="IPR016169">
    <property type="entry name" value="FAD-bd_PCMH_sub2"/>
</dbReference>
<keyword evidence="1" id="KW-0285">Flavoprotein</keyword>
<feature type="region of interest" description="Disordered" evidence="3">
    <location>
        <begin position="566"/>
        <end position="606"/>
    </location>
</feature>
<keyword evidence="6" id="KW-1185">Reference proteome</keyword>
<dbReference type="Gene3D" id="3.30.43.10">
    <property type="entry name" value="Uridine Diphospho-n-acetylenolpyruvylglucosamine Reductase, domain 2"/>
    <property type="match status" value="1"/>
</dbReference>
<proteinExistence type="predicted"/>
<keyword evidence="2" id="KW-0274">FAD</keyword>
<evidence type="ECO:0000256" key="3">
    <source>
        <dbReference type="SAM" id="MobiDB-lite"/>
    </source>
</evidence>
<sequence>MAPTAEFMNSASATFEEPITFPIRYDDPEYQSTHSDLFSSSLTRPLEAVLPPGVNQTDFDVAISKLKDVLGQEHVFTGRSLTEYIDPYELQEEPSRRKIPSGAVCPKSIDEAQGVLRICNEYKIPVWTFSRGKNLGYGGPAPRLSGSLALDLHRMNKIIEVNQEFSYAVVEPGVNFTDLYDYCVLHKLKVWPSVPSLGWGSVVGNTVDRGTGFLPTATHHQHIAGLEILLADGDVVRTGQFGISDSPSAHLSKFTFGPSIEGLFLQSNLGIVTKMGIWLTPQPEAYLSCGFSMAEFDDIEVMVDLFGEMRRNGTLPNTVYISNITEWLGFTGKRVDYWDKDEPIPAWKIKELQEKLGMGYWNAKFGLYGPKIVIQAQIDEFKRVAAVKTPTGKLYAEMFTGKDGNLLEALSVPEPHGGPFVGVPTLWSLPMVKYRLPKDGKGIAGHADYSPIIPSSGKAILNWVRTSQKISEEQGWDLFCDFFMHERHVIFVNFMTFDKSKPEHRQAISTILLNLYQEGKKRGYSTYRTHVNHMDLNADSYDFNNHAYQRFVEKLKNAVDPNGILSPGKQGMWPEKYKQFRDPKGKQADPRTLISSSVLETANPKL</sequence>
<dbReference type="STRING" id="1149755.A0A2J6S2F8"/>
<dbReference type="Gene3D" id="3.30.465.10">
    <property type="match status" value="1"/>
</dbReference>
<name>A0A2J6S2F8_HYAVF</name>
<dbReference type="AlphaFoldDB" id="A0A2J6S2F8"/>
<feature type="domain" description="FAD-binding PCMH-type" evidence="4">
    <location>
        <begin position="96"/>
        <end position="282"/>
    </location>
</feature>
<dbReference type="PANTHER" id="PTHR11748:SF114">
    <property type="entry name" value="ARYL-ALCOHOL OXIDASE VANILLYL-ALCOHOL OXIDASE (AFU_ORTHOLOGUE AFUA_3G09500)-RELATED"/>
    <property type="match status" value="1"/>
</dbReference>
<dbReference type="GO" id="GO:0005739">
    <property type="term" value="C:mitochondrion"/>
    <property type="evidence" value="ECO:0007669"/>
    <property type="project" value="TreeGrafter"/>
</dbReference>
<evidence type="ECO:0000256" key="2">
    <source>
        <dbReference type="ARBA" id="ARBA00022827"/>
    </source>
</evidence>
<dbReference type="PANTHER" id="PTHR11748">
    <property type="entry name" value="D-LACTATE DEHYDROGENASE"/>
    <property type="match status" value="1"/>
</dbReference>
<dbReference type="InterPro" id="IPR016170">
    <property type="entry name" value="Cytok_DH_C_sf"/>
</dbReference>
<evidence type="ECO:0000256" key="1">
    <source>
        <dbReference type="ARBA" id="ARBA00022630"/>
    </source>
</evidence>
<dbReference type="Proteomes" id="UP000235786">
    <property type="component" value="Unassembled WGS sequence"/>
</dbReference>
<dbReference type="InterPro" id="IPR016164">
    <property type="entry name" value="FAD-linked_Oxase-like_C"/>
</dbReference>
<dbReference type="InterPro" id="IPR016166">
    <property type="entry name" value="FAD-bd_PCMH"/>
</dbReference>
<dbReference type="Gene3D" id="1.10.45.10">
    <property type="entry name" value="Vanillyl-alcohol Oxidase, Chain A, domain 4"/>
    <property type="match status" value="1"/>
</dbReference>
<dbReference type="InterPro" id="IPR016167">
    <property type="entry name" value="FAD-bd_PCMH_sub1"/>
</dbReference>